<feature type="domain" description="DUF7431" evidence="1">
    <location>
        <begin position="519"/>
        <end position="675"/>
    </location>
</feature>
<dbReference type="EMBL" id="WTPW01000527">
    <property type="protein sequence ID" value="KAF0502325.1"/>
    <property type="molecule type" value="Genomic_DNA"/>
</dbReference>
<dbReference type="InterPro" id="IPR055854">
    <property type="entry name" value="DUF7431"/>
</dbReference>
<evidence type="ECO:0000259" key="1">
    <source>
        <dbReference type="Pfam" id="PF24209"/>
    </source>
</evidence>
<evidence type="ECO:0000313" key="3">
    <source>
        <dbReference type="Proteomes" id="UP000439903"/>
    </source>
</evidence>
<dbReference type="OrthoDB" id="10474884at2759"/>
<proteinExistence type="predicted"/>
<organism evidence="2 3">
    <name type="scientific">Gigaspora margarita</name>
    <dbReference type="NCBI Taxonomy" id="4874"/>
    <lineage>
        <taxon>Eukaryota</taxon>
        <taxon>Fungi</taxon>
        <taxon>Fungi incertae sedis</taxon>
        <taxon>Mucoromycota</taxon>
        <taxon>Glomeromycotina</taxon>
        <taxon>Glomeromycetes</taxon>
        <taxon>Diversisporales</taxon>
        <taxon>Gigasporaceae</taxon>
        <taxon>Gigaspora</taxon>
    </lineage>
</organism>
<comment type="caution">
    <text evidence="2">The sequence shown here is derived from an EMBL/GenBank/DDBJ whole genome shotgun (WGS) entry which is preliminary data.</text>
</comment>
<keyword evidence="3" id="KW-1185">Reference proteome</keyword>
<dbReference type="AlphaFoldDB" id="A0A8H4AJG2"/>
<accession>A0A8H4AJG2</accession>
<dbReference type="Pfam" id="PF24209">
    <property type="entry name" value="DUF7431"/>
    <property type="match status" value="1"/>
</dbReference>
<evidence type="ECO:0000313" key="2">
    <source>
        <dbReference type="EMBL" id="KAF0502325.1"/>
    </source>
</evidence>
<sequence length="810" mass="94057">MEVKEVKAVLNNELTIDILLDENPTLSKVYNQVISNVDNKDKYNFYFIRYYLDDFNKIKNEKLSPRDNLFENLEIDEIIDQTSDNIFHCYLYEIREELNDNQTIAQLFKFKRNQSSEELITKEAENKIKLKDILGNNNELYICFDPPITRVKIYTHTHLNNVMPRWKSLPSEAYLDEVRSKLEMASNSVFFHFNADFDRSDEASTKWIDISSKDDKNLKLEIRRDGDIDWNKLMEQCDSGLLYENENIQTAQLKAFTIDITKIKPNLYLQPPSENVKFKCEQRFDSVFKERLIIKGQIASTLPYLSVLLGISYDKVNELQESRVVSTEYTCELIRKAEIKFIKELNIKLNDDFVKKVKLALKDPNPLKKLGEITKEYGHFYASEIIFGGAIIEKNNYRQEKDTSWNSNKFAVNAGVNHVNVNCEVQNEIEESTTKILDISKLTTIGGKDTLYSKKDSQKWKDSPIFDLLDDELRNRVLESFGKQILKEGIKPIDIRVPFNGSIHVNFDDETGDIADINKCQIFASLMNKQKVIDVFSVRIEYADNNSPYFVIHHIGSKESKKRNFNIAIGWFIIGYPRNFEFKQKNCMIKVFSEERDLNEEGAQNSFEITDNFICKQDCKLVMSELSIPKSSNINLHKSNIVIGANFTESGNKVCTFTHDLDNSSADKLSEFRSHSNLKIVYSAFRLSSNNSNNHGRLLRQIEWKKCKDSFFRSLNSLLSQNIFHNNEEHSLLTQNIFHSCEKNLCSIIKSCSTKNENFTISLFVNLLNECNYHGFVNLTPKFPIYYLISHENGQIPDNFNCGVSYFIKK</sequence>
<dbReference type="Proteomes" id="UP000439903">
    <property type="component" value="Unassembled WGS sequence"/>
</dbReference>
<protein>
    <submittedName>
        <fullName evidence="2">Hsp70 family protein</fullName>
    </submittedName>
</protein>
<gene>
    <name evidence="2" type="ORF">F8M41_019844</name>
</gene>
<name>A0A8H4AJG2_GIGMA</name>
<reference evidence="2 3" key="1">
    <citation type="journal article" date="2019" name="Environ. Microbiol.">
        <title>At the nexus of three kingdoms: the genome of the mycorrhizal fungus Gigaspora margarita provides insights into plant, endobacterial and fungal interactions.</title>
        <authorList>
            <person name="Venice F."/>
            <person name="Ghignone S."/>
            <person name="Salvioli di Fossalunga A."/>
            <person name="Amselem J."/>
            <person name="Novero M."/>
            <person name="Xianan X."/>
            <person name="Sedzielewska Toro K."/>
            <person name="Morin E."/>
            <person name="Lipzen A."/>
            <person name="Grigoriev I.V."/>
            <person name="Henrissat B."/>
            <person name="Martin F.M."/>
            <person name="Bonfante P."/>
        </authorList>
    </citation>
    <scope>NUCLEOTIDE SEQUENCE [LARGE SCALE GENOMIC DNA]</scope>
    <source>
        <strain evidence="2 3">BEG34</strain>
    </source>
</reference>